<dbReference type="Pfam" id="PF01047">
    <property type="entry name" value="MarR"/>
    <property type="match status" value="1"/>
</dbReference>
<dbReference type="AlphaFoldDB" id="W7YYE2"/>
<keyword evidence="1" id="KW-0238">DNA-binding</keyword>
<comment type="caution">
    <text evidence="3">The sequence shown here is derived from an EMBL/GenBank/DDBJ whole genome shotgun (WGS) entry which is preliminary data.</text>
</comment>
<dbReference type="STRING" id="1236976.JCM16418_3798"/>
<dbReference type="Gene3D" id="1.10.10.10">
    <property type="entry name" value="Winged helix-like DNA-binding domain superfamily/Winged helix DNA-binding domain"/>
    <property type="match status" value="1"/>
</dbReference>
<dbReference type="InterPro" id="IPR036390">
    <property type="entry name" value="WH_DNA-bd_sf"/>
</dbReference>
<dbReference type="InterPro" id="IPR039422">
    <property type="entry name" value="MarR/SlyA-like"/>
</dbReference>
<dbReference type="PANTHER" id="PTHR33164:SF102">
    <property type="entry name" value="TRANSCRIPTIONAL REGULATORY PROTEIN"/>
    <property type="match status" value="1"/>
</dbReference>
<dbReference type="PROSITE" id="PS50995">
    <property type="entry name" value="HTH_MARR_2"/>
    <property type="match status" value="1"/>
</dbReference>
<dbReference type="GO" id="GO:0003700">
    <property type="term" value="F:DNA-binding transcription factor activity"/>
    <property type="evidence" value="ECO:0007669"/>
    <property type="project" value="InterPro"/>
</dbReference>
<dbReference type="EMBL" id="BAVZ01000013">
    <property type="protein sequence ID" value="GAF09646.1"/>
    <property type="molecule type" value="Genomic_DNA"/>
</dbReference>
<evidence type="ECO:0000313" key="4">
    <source>
        <dbReference type="Proteomes" id="UP000019364"/>
    </source>
</evidence>
<accession>W7YYE2</accession>
<dbReference type="Proteomes" id="UP000019364">
    <property type="component" value="Unassembled WGS sequence"/>
</dbReference>
<dbReference type="GO" id="GO:0003677">
    <property type="term" value="F:DNA binding"/>
    <property type="evidence" value="ECO:0007669"/>
    <property type="project" value="UniProtKB-KW"/>
</dbReference>
<organism evidence="3 4">
    <name type="scientific">Paenibacillus pini JCM 16418</name>
    <dbReference type="NCBI Taxonomy" id="1236976"/>
    <lineage>
        <taxon>Bacteria</taxon>
        <taxon>Bacillati</taxon>
        <taxon>Bacillota</taxon>
        <taxon>Bacilli</taxon>
        <taxon>Bacillales</taxon>
        <taxon>Paenibacillaceae</taxon>
        <taxon>Paenibacillus</taxon>
    </lineage>
</organism>
<dbReference type="InterPro" id="IPR036388">
    <property type="entry name" value="WH-like_DNA-bd_sf"/>
</dbReference>
<dbReference type="SUPFAM" id="SSF46785">
    <property type="entry name" value="Winged helix' DNA-binding domain"/>
    <property type="match status" value="1"/>
</dbReference>
<reference evidence="3 4" key="1">
    <citation type="journal article" date="2014" name="Genome Announc.">
        <title>Draft Genome Sequence of Paenibacillus pini JCM 16418T, Isolated from the Rhizosphere of Pine Tree.</title>
        <authorList>
            <person name="Yuki M."/>
            <person name="Oshima K."/>
            <person name="Suda W."/>
            <person name="Oshida Y."/>
            <person name="Kitamura K."/>
            <person name="Iida Y."/>
            <person name="Hattori M."/>
            <person name="Ohkuma M."/>
        </authorList>
    </citation>
    <scope>NUCLEOTIDE SEQUENCE [LARGE SCALE GENOMIC DNA]</scope>
    <source>
        <strain evidence="3 4">JCM 16418</strain>
    </source>
</reference>
<proteinExistence type="predicted"/>
<sequence length="95" mass="10997">MIHIGNSTTSGVVDRLVKAGLVARTRSENDRRSITLRATVKGDEIRKRTEDTRMDNLIPLLDISAEDREHLFRIHEQIVEKLQQPKEGERETNYE</sequence>
<dbReference type="PANTHER" id="PTHR33164">
    <property type="entry name" value="TRANSCRIPTIONAL REGULATOR, MARR FAMILY"/>
    <property type="match status" value="1"/>
</dbReference>
<feature type="domain" description="HTH marR-type" evidence="2">
    <location>
        <begin position="1"/>
        <end position="80"/>
    </location>
</feature>
<dbReference type="InterPro" id="IPR000835">
    <property type="entry name" value="HTH_MarR-typ"/>
</dbReference>
<evidence type="ECO:0000259" key="2">
    <source>
        <dbReference type="PROSITE" id="PS50995"/>
    </source>
</evidence>
<protein>
    <submittedName>
        <fullName evidence="3">Transcriptional regulator</fullName>
    </submittedName>
</protein>
<dbReference type="eggNOG" id="COG1846">
    <property type="taxonomic scope" value="Bacteria"/>
</dbReference>
<name>W7YYE2_9BACL</name>
<dbReference type="GO" id="GO:0006950">
    <property type="term" value="P:response to stress"/>
    <property type="evidence" value="ECO:0007669"/>
    <property type="project" value="TreeGrafter"/>
</dbReference>
<gene>
    <name evidence="3" type="ORF">JCM16418_3798</name>
</gene>
<keyword evidence="4" id="KW-1185">Reference proteome</keyword>
<evidence type="ECO:0000256" key="1">
    <source>
        <dbReference type="ARBA" id="ARBA00023125"/>
    </source>
</evidence>
<evidence type="ECO:0000313" key="3">
    <source>
        <dbReference type="EMBL" id="GAF09646.1"/>
    </source>
</evidence>